<dbReference type="RefSeq" id="XP_069213589.1">
    <property type="nucleotide sequence ID" value="XM_069350045.1"/>
</dbReference>
<feature type="compositionally biased region" description="Low complexity" evidence="9">
    <location>
        <begin position="27"/>
        <end position="43"/>
    </location>
</feature>
<comment type="subcellular location">
    <subcellularLocation>
        <location evidence="1">Nucleus</location>
        <location evidence="1">Nuclear pore complex</location>
    </subcellularLocation>
</comment>
<evidence type="ECO:0000313" key="10">
    <source>
        <dbReference type="EMBL" id="KAL1413645.1"/>
    </source>
</evidence>
<feature type="region of interest" description="Disordered" evidence="9">
    <location>
        <begin position="49"/>
        <end position="68"/>
    </location>
</feature>
<evidence type="ECO:0000256" key="1">
    <source>
        <dbReference type="ARBA" id="ARBA00004567"/>
    </source>
</evidence>
<keyword evidence="3" id="KW-0509">mRNA transport</keyword>
<keyword evidence="8" id="KW-0175">Coiled coil</keyword>
<evidence type="ECO:0000256" key="5">
    <source>
        <dbReference type="ARBA" id="ARBA00023010"/>
    </source>
</evidence>
<gene>
    <name evidence="10" type="primary">NUP49</name>
    <name evidence="10" type="ORF">Q8F55_001423</name>
</gene>
<keyword evidence="2" id="KW-0813">Transport</keyword>
<dbReference type="Proteomes" id="UP001565368">
    <property type="component" value="Unassembled WGS sequence"/>
</dbReference>
<keyword evidence="7" id="KW-0539">Nucleus</keyword>
<evidence type="ECO:0000256" key="4">
    <source>
        <dbReference type="ARBA" id="ARBA00022927"/>
    </source>
</evidence>
<comment type="caution">
    <text evidence="10">The sequence shown here is derived from an EMBL/GenBank/DDBJ whole genome shotgun (WGS) entry which is preliminary data.</text>
</comment>
<feature type="compositionally biased region" description="Low complexity" evidence="9">
    <location>
        <begin position="226"/>
        <end position="257"/>
    </location>
</feature>
<feature type="compositionally biased region" description="Low complexity" evidence="9">
    <location>
        <begin position="56"/>
        <end position="68"/>
    </location>
</feature>
<evidence type="ECO:0000313" key="11">
    <source>
        <dbReference type="Proteomes" id="UP001565368"/>
    </source>
</evidence>
<dbReference type="GO" id="GO:0016491">
    <property type="term" value="F:oxidoreductase activity"/>
    <property type="evidence" value="ECO:0007669"/>
    <property type="project" value="UniProtKB-KW"/>
</dbReference>
<feature type="region of interest" description="Disordered" evidence="9">
    <location>
        <begin position="20"/>
        <end position="43"/>
    </location>
</feature>
<dbReference type="EC" id="1.8.5.7" evidence="10"/>
<keyword evidence="6" id="KW-0906">Nuclear pore complex</keyword>
<evidence type="ECO:0000256" key="3">
    <source>
        <dbReference type="ARBA" id="ARBA00022816"/>
    </source>
</evidence>
<dbReference type="Gene3D" id="6.10.140.1350">
    <property type="match status" value="1"/>
</dbReference>
<sequence length="475" mass="49265">MSFGFGKPAAAPAAAPAATSVPSFSISGPSNGAPAPAASGFGSFGAKPATGGGLFGSTPAAPAAAPAGSSLFGSAAAAPAPATTGLFGAAKPAASTGFGGFGQPAAAAQPAAGGGLFGQPQQQQQQPAQQAGTSSLFARMSNPAQPQQQAAGGLFGQQQQQQPATGGGLFGQQQQQQQPTAGGLFGQQQQQQPQQQTGGLFGQASTTQPSTGLFGAKPATTGLFGTASTSQAPAQSSMFGQPQPLAQSAAPQSSGLPKSTKYADLPEQWQKGIDEIDNFIKDRKQIGASIVTENIGRAIWQTSSDVKAASDETAAIAQGLESLKYSLEQLAIKVSSEMQDLQKLLETWEAAKPVDARHSEIRPLAHRDFPQEYFFRVAQGEQERVTRYKRTITMLTRAVTSLANDHDNLSPQVVAQTIQNNQQAILSLAGQLEGLQLRMNDLRNKYTDMYVEVTSSMRNPFEVAREEKGLSLLGA</sequence>
<keyword evidence="11" id="KW-1185">Reference proteome</keyword>
<feature type="compositionally biased region" description="Low complexity" evidence="9">
    <location>
        <begin position="171"/>
        <end position="198"/>
    </location>
</feature>
<keyword evidence="10" id="KW-0560">Oxidoreductase</keyword>
<dbReference type="EMBL" id="JBBXJM010000001">
    <property type="protein sequence ID" value="KAL1413645.1"/>
    <property type="molecule type" value="Genomic_DNA"/>
</dbReference>
<feature type="region of interest" description="Disordered" evidence="9">
    <location>
        <begin position="105"/>
        <end position="263"/>
    </location>
</feature>
<accession>A0ABR3QG62</accession>
<feature type="compositionally biased region" description="Low complexity" evidence="9">
    <location>
        <begin position="118"/>
        <end position="132"/>
    </location>
</feature>
<dbReference type="PANTHER" id="PTHR13437:SF2">
    <property type="entry name" value="NUCLEOPORIN P58_P45"/>
    <property type="match status" value="1"/>
</dbReference>
<organism evidence="10 11">
    <name type="scientific">Vanrija albida</name>
    <dbReference type="NCBI Taxonomy" id="181172"/>
    <lineage>
        <taxon>Eukaryota</taxon>
        <taxon>Fungi</taxon>
        <taxon>Dikarya</taxon>
        <taxon>Basidiomycota</taxon>
        <taxon>Agaricomycotina</taxon>
        <taxon>Tremellomycetes</taxon>
        <taxon>Trichosporonales</taxon>
        <taxon>Trichosporonaceae</taxon>
        <taxon>Vanrija</taxon>
    </lineage>
</organism>
<dbReference type="GeneID" id="95982466"/>
<keyword evidence="5" id="KW-0811">Translocation</keyword>
<evidence type="ECO:0000256" key="8">
    <source>
        <dbReference type="SAM" id="Coils"/>
    </source>
</evidence>
<dbReference type="InterPro" id="IPR025574">
    <property type="entry name" value="Nucleoporin_FG_rpt"/>
</dbReference>
<dbReference type="InterPro" id="IPR024882">
    <property type="entry name" value="NUP58/p45/49"/>
</dbReference>
<evidence type="ECO:0000256" key="2">
    <source>
        <dbReference type="ARBA" id="ARBA00022448"/>
    </source>
</evidence>
<evidence type="ECO:0000256" key="7">
    <source>
        <dbReference type="ARBA" id="ARBA00023242"/>
    </source>
</evidence>
<name>A0ABR3QG62_9TREE</name>
<proteinExistence type="predicted"/>
<feature type="coiled-coil region" evidence="8">
    <location>
        <begin position="425"/>
        <end position="452"/>
    </location>
</feature>
<evidence type="ECO:0000256" key="6">
    <source>
        <dbReference type="ARBA" id="ARBA00023132"/>
    </source>
</evidence>
<evidence type="ECO:0000256" key="9">
    <source>
        <dbReference type="SAM" id="MobiDB-lite"/>
    </source>
</evidence>
<keyword evidence="4" id="KW-0653">Protein transport</keyword>
<protein>
    <submittedName>
        <fullName evidence="10">Nucleoporin nup49/NSP49 (Nuclear pore protein nup49/NSP49)</fullName>
        <ecNumber evidence="10">1.8.5.7</ecNumber>
    </submittedName>
</protein>
<dbReference type="PANTHER" id="PTHR13437">
    <property type="entry name" value="NUCLEOPORIN P58/P45 NUCLEOPORIN-LIKE PROTEIN 1"/>
    <property type="match status" value="1"/>
</dbReference>
<feature type="compositionally biased region" description="Low complexity" evidence="9">
    <location>
        <begin position="143"/>
        <end position="164"/>
    </location>
</feature>
<reference evidence="10 11" key="1">
    <citation type="submission" date="2023-08" db="EMBL/GenBank/DDBJ databases">
        <title>Annotated Genome Sequence of Vanrija albida AlHP1.</title>
        <authorList>
            <person name="Herzog R."/>
        </authorList>
    </citation>
    <scope>NUCLEOTIDE SEQUENCE [LARGE SCALE GENOMIC DNA]</scope>
    <source>
        <strain evidence="10 11">AlHP1</strain>
    </source>
</reference>
<dbReference type="Pfam" id="PF13634">
    <property type="entry name" value="Nucleoporin_FG"/>
    <property type="match status" value="2"/>
</dbReference>